<accession>A0A839GHJ0</accession>
<dbReference type="AlphaFoldDB" id="A0A839GHJ0"/>
<dbReference type="Proteomes" id="UP000563094">
    <property type="component" value="Unassembled WGS sequence"/>
</dbReference>
<comment type="caution">
    <text evidence="1">The sequence shown here is derived from an EMBL/GenBank/DDBJ whole genome shotgun (WGS) entry which is preliminary data.</text>
</comment>
<dbReference type="EMBL" id="JACJIQ010000002">
    <property type="protein sequence ID" value="MBA9076169.1"/>
    <property type="molecule type" value="Genomic_DNA"/>
</dbReference>
<keyword evidence="2" id="KW-1185">Reference proteome</keyword>
<reference evidence="1 2" key="1">
    <citation type="submission" date="2020-08" db="EMBL/GenBank/DDBJ databases">
        <title>Genomic Encyclopedia of Type Strains, Phase IV (KMG-IV): sequencing the most valuable type-strain genomes for metagenomic binning, comparative biology and taxonomic classification.</title>
        <authorList>
            <person name="Goeker M."/>
        </authorList>
    </citation>
    <scope>NUCLEOTIDE SEQUENCE [LARGE SCALE GENOMIC DNA]</scope>
    <source>
        <strain evidence="1 2">DSM 29854</strain>
    </source>
</reference>
<sequence length="70" mass="8017">MLEILFLTQKFLQVLKTGETEGGFCFGHVFRKTDPKRTNSFRAFLRLEKLPLHKLLHFLRAGQGNAGSLL</sequence>
<gene>
    <name evidence="1" type="ORF">FHS90_000871</name>
</gene>
<proteinExistence type="predicted"/>
<evidence type="ECO:0000313" key="1">
    <source>
        <dbReference type="EMBL" id="MBA9076169.1"/>
    </source>
</evidence>
<name>A0A839GHJ0_9BACT</name>
<protein>
    <submittedName>
        <fullName evidence="1">Uncharacterized protein</fullName>
    </submittedName>
</protein>
<organism evidence="1 2">
    <name type="scientific">Rufibacter quisquiliarum</name>
    <dbReference type="NCBI Taxonomy" id="1549639"/>
    <lineage>
        <taxon>Bacteria</taxon>
        <taxon>Pseudomonadati</taxon>
        <taxon>Bacteroidota</taxon>
        <taxon>Cytophagia</taxon>
        <taxon>Cytophagales</taxon>
        <taxon>Hymenobacteraceae</taxon>
        <taxon>Rufibacter</taxon>
    </lineage>
</organism>
<evidence type="ECO:0000313" key="2">
    <source>
        <dbReference type="Proteomes" id="UP000563094"/>
    </source>
</evidence>